<dbReference type="Proteomes" id="UP001642483">
    <property type="component" value="Unassembled WGS sequence"/>
</dbReference>
<evidence type="ECO:0000256" key="1">
    <source>
        <dbReference type="ARBA" id="ARBA00005361"/>
    </source>
</evidence>
<dbReference type="EMBL" id="CAWYQH010000090">
    <property type="protein sequence ID" value="CAK8681802.1"/>
    <property type="molecule type" value="Genomic_DNA"/>
</dbReference>
<feature type="region of interest" description="Disordered" evidence="2">
    <location>
        <begin position="1"/>
        <end position="41"/>
    </location>
</feature>
<sequence length="169" mass="19451">MNKQRKVKLDKSKGKLLAPTDNSPMDDGVTDDLRSQRAGSEASFVIQTKKTQYENTYKMDPDERFKSYEIEDTAAEVLRQHLQNKAYDPEMSRKECKDIAAKISEALKAKHYKRYKHVVLVSIGSLKENPGVYLGSRCLWNDKTDSFATVQYQNTTLYALAMIYGLYYE</sequence>
<dbReference type="Gene3D" id="3.30.1140.40">
    <property type="entry name" value="Tctex-1"/>
    <property type="match status" value="1"/>
</dbReference>
<name>A0ABP0FQ71_CLALP</name>
<organism evidence="3 4">
    <name type="scientific">Clavelina lepadiformis</name>
    <name type="common">Light-bulb sea squirt</name>
    <name type="synonym">Ascidia lepadiformis</name>
    <dbReference type="NCBI Taxonomy" id="159417"/>
    <lineage>
        <taxon>Eukaryota</taxon>
        <taxon>Metazoa</taxon>
        <taxon>Chordata</taxon>
        <taxon>Tunicata</taxon>
        <taxon>Ascidiacea</taxon>
        <taxon>Aplousobranchia</taxon>
        <taxon>Clavelinidae</taxon>
        <taxon>Clavelina</taxon>
    </lineage>
</organism>
<dbReference type="Pfam" id="PF03645">
    <property type="entry name" value="Tctex-1"/>
    <property type="match status" value="1"/>
</dbReference>
<comment type="caution">
    <text evidence="3">The sequence shown here is derived from an EMBL/GenBank/DDBJ whole genome shotgun (WGS) entry which is preliminary data.</text>
</comment>
<comment type="similarity">
    <text evidence="1">Belongs to the dynein light chain Tctex-type family.</text>
</comment>
<evidence type="ECO:0000256" key="2">
    <source>
        <dbReference type="SAM" id="MobiDB-lite"/>
    </source>
</evidence>
<dbReference type="CDD" id="cd21451">
    <property type="entry name" value="DLC-like_TCTEX1D"/>
    <property type="match status" value="1"/>
</dbReference>
<accession>A0ABP0FQ71</accession>
<dbReference type="PANTHER" id="PTHR21255:SF23">
    <property type="entry name" value="DYNEIN LIGHT CHAIN"/>
    <property type="match status" value="1"/>
</dbReference>
<keyword evidence="4" id="KW-1185">Reference proteome</keyword>
<dbReference type="PANTHER" id="PTHR21255">
    <property type="entry name" value="T-COMPLEX-ASSOCIATED-TESTIS-EXPRESSED 1/ DYNEIN LIGHT CHAIN"/>
    <property type="match status" value="1"/>
</dbReference>
<dbReference type="InterPro" id="IPR038586">
    <property type="entry name" value="Tctex-1-like_sf"/>
</dbReference>
<evidence type="ECO:0000313" key="4">
    <source>
        <dbReference type="Proteomes" id="UP001642483"/>
    </source>
</evidence>
<protein>
    <submittedName>
        <fullName evidence="3">Uncharacterized protein</fullName>
    </submittedName>
</protein>
<proteinExistence type="inferred from homology"/>
<dbReference type="InterPro" id="IPR005334">
    <property type="entry name" value="Tctex-1-like"/>
</dbReference>
<reference evidence="3 4" key="1">
    <citation type="submission" date="2024-02" db="EMBL/GenBank/DDBJ databases">
        <authorList>
            <person name="Daric V."/>
            <person name="Darras S."/>
        </authorList>
    </citation>
    <scope>NUCLEOTIDE SEQUENCE [LARGE SCALE GENOMIC DNA]</scope>
</reference>
<gene>
    <name evidence="3" type="ORF">CVLEPA_LOCUS12040</name>
</gene>
<evidence type="ECO:0000313" key="3">
    <source>
        <dbReference type="EMBL" id="CAK8681802.1"/>
    </source>
</evidence>